<feature type="signal peptide" evidence="3">
    <location>
        <begin position="1"/>
        <end position="23"/>
    </location>
</feature>
<dbReference type="AlphaFoldDB" id="A9KDB8"/>
<dbReference type="InterPro" id="IPR002701">
    <property type="entry name" value="CM_II_prokaryot"/>
</dbReference>
<sequence>MKTQCARFLLLACVLVPILSASAASMPRTKQLILAKRCDTLDCVRDRIDLIDQKIVLLIKDRLMYVQRAAELKKGKKSIHDQVREDKILASVSQQAEKAGYSGEIAKAVFKTILHQSNNYEKRFHHYQSQKLNTRK</sequence>
<proteinExistence type="predicted"/>
<evidence type="ECO:0000313" key="6">
    <source>
        <dbReference type="Proteomes" id="UP000008555"/>
    </source>
</evidence>
<dbReference type="Proteomes" id="UP000008555">
    <property type="component" value="Chromosome"/>
</dbReference>
<dbReference type="PROSITE" id="PS51168">
    <property type="entry name" value="CHORISMATE_MUT_2"/>
    <property type="match status" value="1"/>
</dbReference>
<dbReference type="GO" id="GO:0046417">
    <property type="term" value="P:chorismate metabolic process"/>
    <property type="evidence" value="ECO:0007669"/>
    <property type="project" value="InterPro"/>
</dbReference>
<accession>A9KDB8</accession>
<evidence type="ECO:0000256" key="1">
    <source>
        <dbReference type="ARBA" id="ARBA00012404"/>
    </source>
</evidence>
<evidence type="ECO:0000259" key="4">
    <source>
        <dbReference type="PROSITE" id="PS51168"/>
    </source>
</evidence>
<dbReference type="PANTHER" id="PTHR38041">
    <property type="entry name" value="CHORISMATE MUTASE"/>
    <property type="match status" value="1"/>
</dbReference>
<gene>
    <name evidence="5" type="ordered locus">CBUD_2163</name>
</gene>
<feature type="domain" description="Chorismate mutase" evidence="4">
    <location>
        <begin position="35"/>
        <end position="125"/>
    </location>
</feature>
<evidence type="ECO:0000256" key="2">
    <source>
        <dbReference type="ARBA" id="ARBA00023235"/>
    </source>
</evidence>
<reference evidence="5 6" key="1">
    <citation type="journal article" date="2009" name="Infect. Immun.">
        <title>Comparative genomics reveal extensive transposon-mediated genomic plasticity and diversity among potential effector proteins within the genus Coxiella.</title>
        <authorList>
            <person name="Beare P.A."/>
            <person name="Unsworth N."/>
            <person name="Andoh M."/>
            <person name="Voth D.E."/>
            <person name="Omsland A."/>
            <person name="Gilk S.D."/>
            <person name="Williams K.P."/>
            <person name="Sobral B.W."/>
            <person name="Kupko J.J.III."/>
            <person name="Porcella S.F."/>
            <person name="Samuel J.E."/>
            <person name="Heinzen R.A."/>
        </authorList>
    </citation>
    <scope>NUCLEOTIDE SEQUENCE [LARGE SCALE GENOMIC DNA]</scope>
    <source>
        <strain evidence="5 6">Dugway 5J108-111</strain>
    </source>
</reference>
<dbReference type="PANTHER" id="PTHR38041:SF1">
    <property type="entry name" value="CHORISMATE MUTASE"/>
    <property type="match status" value="1"/>
</dbReference>
<dbReference type="RefSeq" id="WP_005769874.1">
    <property type="nucleotide sequence ID" value="NC_009727.1"/>
</dbReference>
<dbReference type="SMART" id="SM00830">
    <property type="entry name" value="CM_2"/>
    <property type="match status" value="1"/>
</dbReference>
<evidence type="ECO:0000313" key="5">
    <source>
        <dbReference type="EMBL" id="ABS78297.1"/>
    </source>
</evidence>
<dbReference type="GO" id="GO:0009697">
    <property type="term" value="P:salicylic acid biosynthetic process"/>
    <property type="evidence" value="ECO:0007669"/>
    <property type="project" value="TreeGrafter"/>
</dbReference>
<keyword evidence="3" id="KW-0732">Signal</keyword>
<dbReference type="Pfam" id="PF01817">
    <property type="entry name" value="CM_2"/>
    <property type="match status" value="1"/>
</dbReference>
<dbReference type="EMBL" id="CP000733">
    <property type="protein sequence ID" value="ABS78297.1"/>
    <property type="molecule type" value="Genomic_DNA"/>
</dbReference>
<dbReference type="KEGG" id="cbd:CBUD_2163"/>
<name>A9KDB8_COXBN</name>
<dbReference type="InterPro" id="IPR036263">
    <property type="entry name" value="Chorismate_II_sf"/>
</dbReference>
<keyword evidence="2 5" id="KW-0413">Isomerase</keyword>
<dbReference type="SUPFAM" id="SSF48600">
    <property type="entry name" value="Chorismate mutase II"/>
    <property type="match status" value="1"/>
</dbReference>
<dbReference type="InterPro" id="IPR051331">
    <property type="entry name" value="Chorismate_mutase-related"/>
</dbReference>
<dbReference type="InterPro" id="IPR036979">
    <property type="entry name" value="CM_dom_sf"/>
</dbReference>
<dbReference type="Gene3D" id="1.20.59.10">
    <property type="entry name" value="Chorismate mutase"/>
    <property type="match status" value="1"/>
</dbReference>
<organism evidence="5 6">
    <name type="scientific">Coxiella burnetii (strain Dugway 5J108-111)</name>
    <dbReference type="NCBI Taxonomy" id="434922"/>
    <lineage>
        <taxon>Bacteria</taxon>
        <taxon>Pseudomonadati</taxon>
        <taxon>Pseudomonadota</taxon>
        <taxon>Gammaproteobacteria</taxon>
        <taxon>Legionellales</taxon>
        <taxon>Coxiellaceae</taxon>
        <taxon>Coxiella</taxon>
    </lineage>
</organism>
<protein>
    <recommendedName>
        <fullName evidence="1">chorismate mutase</fullName>
        <ecNumber evidence="1">5.4.99.5</ecNumber>
    </recommendedName>
</protein>
<dbReference type="GO" id="GO:0004106">
    <property type="term" value="F:chorismate mutase activity"/>
    <property type="evidence" value="ECO:0007669"/>
    <property type="project" value="UniProtKB-EC"/>
</dbReference>
<evidence type="ECO:0000256" key="3">
    <source>
        <dbReference type="SAM" id="SignalP"/>
    </source>
</evidence>
<feature type="chain" id="PRO_5002740018" description="chorismate mutase" evidence="3">
    <location>
        <begin position="24"/>
        <end position="136"/>
    </location>
</feature>
<dbReference type="HOGENOM" id="CLU_1871976_0_0_6"/>
<dbReference type="EC" id="5.4.99.5" evidence="1"/>